<evidence type="ECO:0000256" key="1">
    <source>
        <dbReference type="ARBA" id="ARBA00004123"/>
    </source>
</evidence>
<dbReference type="STRING" id="252740.A0A423VUR4"/>
<dbReference type="PROSITE" id="PS50048">
    <property type="entry name" value="ZN2_CY6_FUNGAL_2"/>
    <property type="match status" value="1"/>
</dbReference>
<keyword evidence="2" id="KW-0479">Metal-binding</keyword>
<feature type="compositionally biased region" description="Low complexity" evidence="8">
    <location>
        <begin position="804"/>
        <end position="821"/>
    </location>
</feature>
<keyword evidence="4" id="KW-0805">Transcription regulation</keyword>
<dbReference type="InterPro" id="IPR001138">
    <property type="entry name" value="Zn2Cys6_DnaBD"/>
</dbReference>
<proteinExistence type="predicted"/>
<evidence type="ECO:0000313" key="11">
    <source>
        <dbReference type="Proteomes" id="UP000284375"/>
    </source>
</evidence>
<evidence type="ECO:0000256" key="6">
    <source>
        <dbReference type="ARBA" id="ARBA00023163"/>
    </source>
</evidence>
<evidence type="ECO:0000256" key="7">
    <source>
        <dbReference type="ARBA" id="ARBA00023242"/>
    </source>
</evidence>
<dbReference type="GO" id="GO:0000981">
    <property type="term" value="F:DNA-binding transcription factor activity, RNA polymerase II-specific"/>
    <property type="evidence" value="ECO:0007669"/>
    <property type="project" value="InterPro"/>
</dbReference>
<keyword evidence="7" id="KW-0539">Nucleus</keyword>
<comment type="caution">
    <text evidence="10">The sequence shown here is derived from an EMBL/GenBank/DDBJ whole genome shotgun (WGS) entry which is preliminary data.</text>
</comment>
<dbReference type="Pfam" id="PF00172">
    <property type="entry name" value="Zn_clus"/>
    <property type="match status" value="1"/>
</dbReference>
<dbReference type="CDD" id="cd12148">
    <property type="entry name" value="fungal_TF_MHR"/>
    <property type="match status" value="1"/>
</dbReference>
<evidence type="ECO:0000313" key="10">
    <source>
        <dbReference type="EMBL" id="ROV94706.1"/>
    </source>
</evidence>
<feature type="region of interest" description="Disordered" evidence="8">
    <location>
        <begin position="1"/>
        <end position="92"/>
    </location>
</feature>
<dbReference type="Pfam" id="PF04082">
    <property type="entry name" value="Fungal_trans"/>
    <property type="match status" value="1"/>
</dbReference>
<feature type="region of interest" description="Disordered" evidence="8">
    <location>
        <begin position="868"/>
        <end position="894"/>
    </location>
</feature>
<dbReference type="SMART" id="SM00906">
    <property type="entry name" value="Fungal_trans"/>
    <property type="match status" value="1"/>
</dbReference>
<dbReference type="GO" id="GO:0045944">
    <property type="term" value="P:positive regulation of transcription by RNA polymerase II"/>
    <property type="evidence" value="ECO:0007669"/>
    <property type="project" value="TreeGrafter"/>
</dbReference>
<evidence type="ECO:0000256" key="4">
    <source>
        <dbReference type="ARBA" id="ARBA00023015"/>
    </source>
</evidence>
<keyword evidence="11" id="KW-1185">Reference proteome</keyword>
<dbReference type="GO" id="GO:0005634">
    <property type="term" value="C:nucleus"/>
    <property type="evidence" value="ECO:0007669"/>
    <property type="project" value="UniProtKB-SubCell"/>
</dbReference>
<keyword evidence="6" id="KW-0804">Transcription</keyword>
<organism evidence="10 11">
    <name type="scientific">Cytospora chrysosperma</name>
    <name type="common">Cytospora canker fungus</name>
    <name type="synonym">Sphaeria chrysosperma</name>
    <dbReference type="NCBI Taxonomy" id="252740"/>
    <lineage>
        <taxon>Eukaryota</taxon>
        <taxon>Fungi</taxon>
        <taxon>Dikarya</taxon>
        <taxon>Ascomycota</taxon>
        <taxon>Pezizomycotina</taxon>
        <taxon>Sordariomycetes</taxon>
        <taxon>Sordariomycetidae</taxon>
        <taxon>Diaporthales</taxon>
        <taxon>Cytosporaceae</taxon>
        <taxon>Cytospora</taxon>
    </lineage>
</organism>
<gene>
    <name evidence="10" type="ORF">VSDG_06144</name>
</gene>
<dbReference type="GO" id="GO:0008270">
    <property type="term" value="F:zinc ion binding"/>
    <property type="evidence" value="ECO:0007669"/>
    <property type="project" value="InterPro"/>
</dbReference>
<keyword evidence="5" id="KW-0238">DNA-binding</keyword>
<feature type="region of interest" description="Disordered" evidence="8">
    <location>
        <begin position="804"/>
        <end position="838"/>
    </location>
</feature>
<sequence length="986" mass="110174">MAKTKTKSVSDTLQPTTTSEIRERGSGTIAVSTESEMIDPELSTEPGSGEESPGSDQQEDQQSPDDSTGPGSVKAEQGDENDTDFNQTIQMPVQKRRRVTRACDECRRKKIKCDGKQPCTHCSVYSYECTYDKPSNRRRNPAPQYIEALENKLARAESLLRKFVPDVDLNDPNLDPSVQQEFQNRERQRLQAAKFRQEAKNERKDVQIMSMIETIGQLDLTEGGGWDFRGTSSGAVFLRRMKDHFKGVLGYDYTATFLPRPSQVPGLLKLDSPQSSSASMAPDSRFSSVFNLPPKERARQLSDCALNCATALLRIVHIPSFFENFEILYDKPAESFDTEDKRFLGLLYAVMAVGCIYNIAEEVVDNQVNYKEATEEGMKYYTSARILLQDITECRDLTSLHSILFLLLFLQATSNLSACYAFLGIATRIALRMGLHRHLPNANLTPLVGELRKRTFYFIRQLDIYCSAVLGFPILLHDEDIDQELPTEVDDEFITSSGISTPPSGTPGSFFQAFNAHSRLMRILMKVIKHIYPLKGIEHAATNPNGTSHPTYMIDYQRIKEIEGDLQEWHEQLPQRWRPSAEGPIEVIRVRTLLRFAYAHVQMMLYRPFLHYISPRLSAGKAVDDRYYACAAAGISVCRNIIHIAMEIKNQVQVIGPYWSMLYSEFFAILTLVFYTLENPEKQGSAEIYADANAGREMIAKMAPKSFAADRITTSLSTLWENLPESLRNGKARAFPSRKRSAPGPKPGSVRLSTHKPTISPSKAPSVGSRRSISQQFCFDEAQRSSPLGFTTDFPELHILDVSSTGERSDTGGTSSSGHSTNPYLRHSSTTNQATTESPSHLYKLDAMMFPSGDPFAYPTQPLLDYRGGAGPTSLSEAQASSHMPAVTGGPPQSDSRDFYMPSMYGDIEGHLMGPLPPYLIQPTTAGQNGLDLSAQMYHSPNSAGLQQHHGHQHPQHRVGREMDDMMTDVGFNRSWDIFGGSFKPL</sequence>
<dbReference type="InterPro" id="IPR051711">
    <property type="entry name" value="Stress_Response_Reg"/>
</dbReference>
<dbReference type="GO" id="GO:0006351">
    <property type="term" value="P:DNA-templated transcription"/>
    <property type="evidence" value="ECO:0007669"/>
    <property type="project" value="InterPro"/>
</dbReference>
<evidence type="ECO:0000259" key="9">
    <source>
        <dbReference type="PROSITE" id="PS50048"/>
    </source>
</evidence>
<dbReference type="PROSITE" id="PS00463">
    <property type="entry name" value="ZN2_CY6_FUNGAL_1"/>
    <property type="match status" value="1"/>
</dbReference>
<dbReference type="InterPro" id="IPR036864">
    <property type="entry name" value="Zn2-C6_fun-type_DNA-bd_sf"/>
</dbReference>
<protein>
    <recommendedName>
        <fullName evidence="9">Zn(2)-C6 fungal-type domain-containing protein</fullName>
    </recommendedName>
</protein>
<evidence type="ECO:0000256" key="5">
    <source>
        <dbReference type="ARBA" id="ARBA00023125"/>
    </source>
</evidence>
<dbReference type="GO" id="GO:0043565">
    <property type="term" value="F:sequence-specific DNA binding"/>
    <property type="evidence" value="ECO:0007669"/>
    <property type="project" value="TreeGrafter"/>
</dbReference>
<feature type="compositionally biased region" description="Polar residues" evidence="8">
    <location>
        <begin position="873"/>
        <end position="882"/>
    </location>
</feature>
<evidence type="ECO:0000256" key="3">
    <source>
        <dbReference type="ARBA" id="ARBA00022833"/>
    </source>
</evidence>
<dbReference type="Gene3D" id="4.10.240.10">
    <property type="entry name" value="Zn(2)-C6 fungal-type DNA-binding domain"/>
    <property type="match status" value="1"/>
</dbReference>
<dbReference type="Proteomes" id="UP000284375">
    <property type="component" value="Unassembled WGS sequence"/>
</dbReference>
<dbReference type="OrthoDB" id="422427at2759"/>
<feature type="compositionally biased region" description="Polar residues" evidence="8">
    <location>
        <begin position="751"/>
        <end position="771"/>
    </location>
</feature>
<reference evidence="10 11" key="1">
    <citation type="submission" date="2015-09" db="EMBL/GenBank/DDBJ databases">
        <title>Host preference determinants of Valsa canker pathogens revealed by comparative genomics.</title>
        <authorList>
            <person name="Yin Z."/>
            <person name="Huang L."/>
        </authorList>
    </citation>
    <scope>NUCLEOTIDE SEQUENCE [LARGE SCALE GENOMIC DNA]</scope>
    <source>
        <strain evidence="10 11">YSFL</strain>
    </source>
</reference>
<dbReference type="EMBL" id="LJZO01000027">
    <property type="protein sequence ID" value="ROV94706.1"/>
    <property type="molecule type" value="Genomic_DNA"/>
</dbReference>
<dbReference type="PANTHER" id="PTHR47540:SF1">
    <property type="entry name" value="ACTIVATOR OF STRESS GENES 1-RELATED"/>
    <property type="match status" value="1"/>
</dbReference>
<dbReference type="PANTHER" id="PTHR47540">
    <property type="entry name" value="THIAMINE REPRESSIBLE GENES REGULATORY PROTEIN THI5"/>
    <property type="match status" value="1"/>
</dbReference>
<dbReference type="CDD" id="cd00067">
    <property type="entry name" value="GAL4"/>
    <property type="match status" value="1"/>
</dbReference>
<dbReference type="InterPro" id="IPR007219">
    <property type="entry name" value="XnlR_reg_dom"/>
</dbReference>
<dbReference type="AlphaFoldDB" id="A0A423VUR4"/>
<dbReference type="SMART" id="SM00066">
    <property type="entry name" value="GAL4"/>
    <property type="match status" value="1"/>
</dbReference>
<name>A0A423VUR4_CYTCH</name>
<feature type="compositionally biased region" description="Polar residues" evidence="8">
    <location>
        <begin position="7"/>
        <end position="19"/>
    </location>
</feature>
<feature type="compositionally biased region" description="Polar residues" evidence="8">
    <location>
        <begin position="827"/>
        <end position="838"/>
    </location>
</feature>
<evidence type="ECO:0000256" key="8">
    <source>
        <dbReference type="SAM" id="MobiDB-lite"/>
    </source>
</evidence>
<evidence type="ECO:0000256" key="2">
    <source>
        <dbReference type="ARBA" id="ARBA00022723"/>
    </source>
</evidence>
<feature type="domain" description="Zn(2)-C6 fungal-type" evidence="9">
    <location>
        <begin position="102"/>
        <end position="131"/>
    </location>
</feature>
<comment type="subcellular location">
    <subcellularLocation>
        <location evidence="1">Nucleus</location>
    </subcellularLocation>
</comment>
<accession>A0A423VUR4</accession>
<feature type="region of interest" description="Disordered" evidence="8">
    <location>
        <begin position="730"/>
        <end position="771"/>
    </location>
</feature>
<keyword evidence="3" id="KW-0862">Zinc</keyword>
<dbReference type="SUPFAM" id="SSF57701">
    <property type="entry name" value="Zn2/Cys6 DNA-binding domain"/>
    <property type="match status" value="1"/>
</dbReference>